<sequence length="74" mass="8607">MRLDIFWLIGLAWCFPSPLSPSSLLLTLTFLSLRPLWFFCPKFVGTSTNSHDLQMVYCCLSYDYLSLSLNPRLR</sequence>
<protein>
    <submittedName>
        <fullName evidence="1">Uncharacterized protein</fullName>
    </submittedName>
</protein>
<dbReference type="Proteomes" id="UP000297245">
    <property type="component" value="Unassembled WGS sequence"/>
</dbReference>
<reference evidence="1 2" key="1">
    <citation type="journal article" date="2019" name="Nat. Ecol. Evol.">
        <title>Megaphylogeny resolves global patterns of mushroom evolution.</title>
        <authorList>
            <person name="Varga T."/>
            <person name="Krizsan K."/>
            <person name="Foldi C."/>
            <person name="Dima B."/>
            <person name="Sanchez-Garcia M."/>
            <person name="Sanchez-Ramirez S."/>
            <person name="Szollosi G.J."/>
            <person name="Szarkandi J.G."/>
            <person name="Papp V."/>
            <person name="Albert L."/>
            <person name="Andreopoulos W."/>
            <person name="Angelini C."/>
            <person name="Antonin V."/>
            <person name="Barry K.W."/>
            <person name="Bougher N.L."/>
            <person name="Buchanan P."/>
            <person name="Buyck B."/>
            <person name="Bense V."/>
            <person name="Catcheside P."/>
            <person name="Chovatia M."/>
            <person name="Cooper J."/>
            <person name="Damon W."/>
            <person name="Desjardin D."/>
            <person name="Finy P."/>
            <person name="Geml J."/>
            <person name="Haridas S."/>
            <person name="Hughes K."/>
            <person name="Justo A."/>
            <person name="Karasinski D."/>
            <person name="Kautmanova I."/>
            <person name="Kiss B."/>
            <person name="Kocsube S."/>
            <person name="Kotiranta H."/>
            <person name="LaButti K.M."/>
            <person name="Lechner B.E."/>
            <person name="Liimatainen K."/>
            <person name="Lipzen A."/>
            <person name="Lukacs Z."/>
            <person name="Mihaltcheva S."/>
            <person name="Morgado L.N."/>
            <person name="Niskanen T."/>
            <person name="Noordeloos M.E."/>
            <person name="Ohm R.A."/>
            <person name="Ortiz-Santana B."/>
            <person name="Ovrebo C."/>
            <person name="Racz N."/>
            <person name="Riley R."/>
            <person name="Savchenko A."/>
            <person name="Shiryaev A."/>
            <person name="Soop K."/>
            <person name="Spirin V."/>
            <person name="Szebenyi C."/>
            <person name="Tomsovsky M."/>
            <person name="Tulloss R.E."/>
            <person name="Uehling J."/>
            <person name="Grigoriev I.V."/>
            <person name="Vagvolgyi C."/>
            <person name="Papp T."/>
            <person name="Martin F.M."/>
            <person name="Miettinen O."/>
            <person name="Hibbett D.S."/>
            <person name="Nagy L.G."/>
        </authorList>
    </citation>
    <scope>NUCLEOTIDE SEQUENCE [LARGE SCALE GENOMIC DNA]</scope>
    <source>
        <strain evidence="1 2">CBS 962.96</strain>
    </source>
</reference>
<accession>A0A4S8MNG2</accession>
<organism evidence="1 2">
    <name type="scientific">Dendrothele bispora (strain CBS 962.96)</name>
    <dbReference type="NCBI Taxonomy" id="1314807"/>
    <lineage>
        <taxon>Eukaryota</taxon>
        <taxon>Fungi</taxon>
        <taxon>Dikarya</taxon>
        <taxon>Basidiomycota</taxon>
        <taxon>Agaricomycotina</taxon>
        <taxon>Agaricomycetes</taxon>
        <taxon>Agaricomycetidae</taxon>
        <taxon>Agaricales</taxon>
        <taxon>Agaricales incertae sedis</taxon>
        <taxon>Dendrothele</taxon>
    </lineage>
</organism>
<gene>
    <name evidence="1" type="ORF">K435DRAFT_186724</name>
</gene>
<evidence type="ECO:0000313" key="1">
    <source>
        <dbReference type="EMBL" id="THV04487.1"/>
    </source>
</evidence>
<keyword evidence="2" id="KW-1185">Reference proteome</keyword>
<dbReference type="AlphaFoldDB" id="A0A4S8MNG2"/>
<dbReference type="EMBL" id="ML179055">
    <property type="protein sequence ID" value="THV04487.1"/>
    <property type="molecule type" value="Genomic_DNA"/>
</dbReference>
<evidence type="ECO:0000313" key="2">
    <source>
        <dbReference type="Proteomes" id="UP000297245"/>
    </source>
</evidence>
<proteinExistence type="predicted"/>
<name>A0A4S8MNG2_DENBC</name>